<dbReference type="SUPFAM" id="SSF54928">
    <property type="entry name" value="RNA-binding domain, RBD"/>
    <property type="match status" value="1"/>
</dbReference>
<protein>
    <recommendedName>
        <fullName evidence="2">RRM domain-containing protein</fullName>
    </recommendedName>
</protein>
<dbReference type="InterPro" id="IPR012677">
    <property type="entry name" value="Nucleotide-bd_a/b_plait_sf"/>
</dbReference>
<evidence type="ECO:0000256" key="1">
    <source>
        <dbReference type="PROSITE-ProRule" id="PRU00176"/>
    </source>
</evidence>
<feature type="non-terminal residue" evidence="3">
    <location>
        <position position="1"/>
    </location>
</feature>
<dbReference type="OrthoDB" id="10046764at2759"/>
<keyword evidence="1" id="KW-0694">RNA-binding</keyword>
<evidence type="ECO:0000259" key="2">
    <source>
        <dbReference type="PROSITE" id="PS50102"/>
    </source>
</evidence>
<sequence>SMIRPVIEKPQRRTIILRELPSTTPEEEIRSAFDMAAIDGTITDLHSDVADTWVISFSNEEEAVRALQHVRKQQIGGKPVAAELNIEQFQISNQQQSNIKIEESLEKENHRNENEYKKDATDALLQFKKNAGVFIQKWVQTPRGSFVTLDTCHVEGYSARNNAQF</sequence>
<accession>A0A5J4TJA8</accession>
<dbReference type="Gene3D" id="3.30.70.330">
    <property type="match status" value="1"/>
</dbReference>
<dbReference type="GO" id="GO:0003723">
    <property type="term" value="F:RNA binding"/>
    <property type="evidence" value="ECO:0007669"/>
    <property type="project" value="UniProtKB-UniRule"/>
</dbReference>
<dbReference type="InterPro" id="IPR058699">
    <property type="entry name" value="RRM_LARP4/4B"/>
</dbReference>
<dbReference type="PROSITE" id="PS50102">
    <property type="entry name" value="RRM"/>
    <property type="match status" value="1"/>
</dbReference>
<dbReference type="InterPro" id="IPR000504">
    <property type="entry name" value="RRM_dom"/>
</dbReference>
<organism evidence="3 4">
    <name type="scientific">Streblomastix strix</name>
    <dbReference type="NCBI Taxonomy" id="222440"/>
    <lineage>
        <taxon>Eukaryota</taxon>
        <taxon>Metamonada</taxon>
        <taxon>Preaxostyla</taxon>
        <taxon>Oxymonadida</taxon>
        <taxon>Streblomastigidae</taxon>
        <taxon>Streblomastix</taxon>
    </lineage>
</organism>
<feature type="non-terminal residue" evidence="3">
    <location>
        <position position="165"/>
    </location>
</feature>
<dbReference type="AlphaFoldDB" id="A0A5J4TJA8"/>
<dbReference type="EMBL" id="SNRW01030630">
    <property type="protein sequence ID" value="KAA6357932.1"/>
    <property type="molecule type" value="Genomic_DNA"/>
</dbReference>
<gene>
    <name evidence="3" type="ORF">EZS28_046541</name>
</gene>
<evidence type="ECO:0000313" key="3">
    <source>
        <dbReference type="EMBL" id="KAA6357932.1"/>
    </source>
</evidence>
<name>A0A5J4TJA8_9EUKA</name>
<comment type="caution">
    <text evidence="3">The sequence shown here is derived from an EMBL/GenBank/DDBJ whole genome shotgun (WGS) entry which is preliminary data.</text>
</comment>
<proteinExistence type="predicted"/>
<evidence type="ECO:0000313" key="4">
    <source>
        <dbReference type="Proteomes" id="UP000324800"/>
    </source>
</evidence>
<dbReference type="InterPro" id="IPR035979">
    <property type="entry name" value="RBD_domain_sf"/>
</dbReference>
<feature type="domain" description="RRM" evidence="2">
    <location>
        <begin position="13"/>
        <end position="87"/>
    </location>
</feature>
<dbReference type="Proteomes" id="UP000324800">
    <property type="component" value="Unassembled WGS sequence"/>
</dbReference>
<dbReference type="Pfam" id="PF26088">
    <property type="entry name" value="RRM_LARP4"/>
    <property type="match status" value="1"/>
</dbReference>
<reference evidence="3 4" key="1">
    <citation type="submission" date="2019-03" db="EMBL/GenBank/DDBJ databases">
        <title>Single cell metagenomics reveals metabolic interactions within the superorganism composed of flagellate Streblomastix strix and complex community of Bacteroidetes bacteria on its surface.</title>
        <authorList>
            <person name="Treitli S.C."/>
            <person name="Kolisko M."/>
            <person name="Husnik F."/>
            <person name="Keeling P."/>
            <person name="Hampl V."/>
        </authorList>
    </citation>
    <scope>NUCLEOTIDE SEQUENCE [LARGE SCALE GENOMIC DNA]</scope>
    <source>
        <strain evidence="3">ST1C</strain>
    </source>
</reference>